<comment type="caution">
    <text evidence="2">The sequence shown here is derived from an EMBL/GenBank/DDBJ whole genome shotgun (WGS) entry which is preliminary data.</text>
</comment>
<feature type="signal peptide" evidence="1">
    <location>
        <begin position="1"/>
        <end position="29"/>
    </location>
</feature>
<accession>A0A7I9VNI1</accession>
<reference evidence="3" key="1">
    <citation type="journal article" date="2020" name="Appl. Environ. Microbiol.">
        <title>Diazotrophic Anaeromyxobacter Isolates from Soils.</title>
        <authorList>
            <person name="Masuda Y."/>
            <person name="Yamanaka H."/>
            <person name="Xu Z.X."/>
            <person name="Shiratori Y."/>
            <person name="Aono T."/>
            <person name="Amachi S."/>
            <person name="Senoo K."/>
            <person name="Itoh H."/>
        </authorList>
    </citation>
    <scope>NUCLEOTIDE SEQUENCE [LARGE SCALE GENOMIC DNA]</scope>
    <source>
        <strain evidence="3">R267</strain>
    </source>
</reference>
<evidence type="ECO:0000313" key="3">
    <source>
        <dbReference type="Proteomes" id="UP000503640"/>
    </source>
</evidence>
<organism evidence="2 3">
    <name type="scientific">Anaeromyxobacter diazotrophicus</name>
    <dbReference type="NCBI Taxonomy" id="2590199"/>
    <lineage>
        <taxon>Bacteria</taxon>
        <taxon>Pseudomonadati</taxon>
        <taxon>Myxococcota</taxon>
        <taxon>Myxococcia</taxon>
        <taxon>Myxococcales</taxon>
        <taxon>Cystobacterineae</taxon>
        <taxon>Anaeromyxobacteraceae</taxon>
        <taxon>Anaeromyxobacter</taxon>
    </lineage>
</organism>
<dbReference type="SUPFAM" id="SSF141452">
    <property type="entry name" value="Hcp1-like"/>
    <property type="match status" value="1"/>
</dbReference>
<proteinExistence type="predicted"/>
<protein>
    <submittedName>
        <fullName evidence="2">Uncharacterized protein</fullName>
    </submittedName>
</protein>
<feature type="chain" id="PRO_5029697006" evidence="1">
    <location>
        <begin position="30"/>
        <end position="176"/>
    </location>
</feature>
<name>A0A7I9VNI1_9BACT</name>
<dbReference type="InterPro" id="IPR036624">
    <property type="entry name" value="Hcp1-lik_sf"/>
</dbReference>
<dbReference type="EMBL" id="BJTG01000005">
    <property type="protein sequence ID" value="GEJ57758.1"/>
    <property type="molecule type" value="Genomic_DNA"/>
</dbReference>
<evidence type="ECO:0000313" key="2">
    <source>
        <dbReference type="EMBL" id="GEJ57758.1"/>
    </source>
</evidence>
<sequence length="176" mass="18341">MRPRSTACSRQLRLGVAAAALLAASPAAADATYLQLPGITGPSTGTRYTGWFEVGQHQVVLMPGLYDPDRKAVVSRCQATIRTQLGTAGAAVAQLVGGSLGTVRLERVGPLDTLPLYQAILRNAVLVQQSTTFDAGAAYDTLALTFDGADVTTYQKKPDGSRASGTQGSFNCLLAP</sequence>
<gene>
    <name evidence="2" type="ORF">AMYX_24990</name>
</gene>
<dbReference type="AlphaFoldDB" id="A0A7I9VNI1"/>
<dbReference type="Proteomes" id="UP000503640">
    <property type="component" value="Unassembled WGS sequence"/>
</dbReference>
<evidence type="ECO:0000256" key="1">
    <source>
        <dbReference type="SAM" id="SignalP"/>
    </source>
</evidence>
<dbReference type="RefSeq" id="WP_176065618.1">
    <property type="nucleotide sequence ID" value="NZ_BJTG01000005.1"/>
</dbReference>
<keyword evidence="3" id="KW-1185">Reference proteome</keyword>
<keyword evidence="1" id="KW-0732">Signal</keyword>